<keyword evidence="2" id="KW-0813">Transport</keyword>
<dbReference type="GO" id="GO:0022857">
    <property type="term" value="F:transmembrane transporter activity"/>
    <property type="evidence" value="ECO:0007669"/>
    <property type="project" value="InterPro"/>
</dbReference>
<gene>
    <name evidence="10" type="ORF">CQW44_03110</name>
</gene>
<feature type="transmembrane region" description="Helical" evidence="8">
    <location>
        <begin position="73"/>
        <end position="91"/>
    </location>
</feature>
<evidence type="ECO:0000256" key="7">
    <source>
        <dbReference type="ARBA" id="ARBA00023251"/>
    </source>
</evidence>
<feature type="transmembrane region" description="Helical" evidence="8">
    <location>
        <begin position="7"/>
        <end position="28"/>
    </location>
</feature>
<feature type="transmembrane region" description="Helical" evidence="8">
    <location>
        <begin position="261"/>
        <end position="284"/>
    </location>
</feature>
<dbReference type="SUPFAM" id="SSF103473">
    <property type="entry name" value="MFS general substrate transporter"/>
    <property type="match status" value="1"/>
</dbReference>
<evidence type="ECO:0000313" key="10">
    <source>
        <dbReference type="EMBL" id="RRQ89603.1"/>
    </source>
</evidence>
<dbReference type="Gene3D" id="1.20.1250.20">
    <property type="entry name" value="MFS general substrate transporter like domains"/>
    <property type="match status" value="1"/>
</dbReference>
<evidence type="ECO:0000259" key="9">
    <source>
        <dbReference type="PROSITE" id="PS50850"/>
    </source>
</evidence>
<evidence type="ECO:0000256" key="8">
    <source>
        <dbReference type="SAM" id="Phobius"/>
    </source>
</evidence>
<evidence type="ECO:0000256" key="4">
    <source>
        <dbReference type="ARBA" id="ARBA00022692"/>
    </source>
</evidence>
<keyword evidence="3" id="KW-1003">Cell membrane</keyword>
<keyword evidence="5 8" id="KW-1133">Transmembrane helix</keyword>
<keyword evidence="11" id="KW-1185">Reference proteome</keyword>
<dbReference type="GO" id="GO:0046677">
    <property type="term" value="P:response to antibiotic"/>
    <property type="evidence" value="ECO:0007669"/>
    <property type="project" value="UniProtKB-KW"/>
</dbReference>
<feature type="domain" description="Major facilitator superfamily (MFS) profile" evidence="9">
    <location>
        <begin position="6"/>
        <end position="491"/>
    </location>
</feature>
<dbReference type="RefSeq" id="WP_125208148.1">
    <property type="nucleotide sequence ID" value="NZ_PDER01000002.1"/>
</dbReference>
<feature type="transmembrane region" description="Helical" evidence="8">
    <location>
        <begin position="160"/>
        <end position="181"/>
    </location>
</feature>
<dbReference type="NCBIfam" id="TIGR00711">
    <property type="entry name" value="efflux_EmrB"/>
    <property type="match status" value="1"/>
</dbReference>
<feature type="transmembrane region" description="Helical" evidence="8">
    <location>
        <begin position="97"/>
        <end position="118"/>
    </location>
</feature>
<keyword evidence="6 8" id="KW-0472">Membrane</keyword>
<dbReference type="InterPro" id="IPR004638">
    <property type="entry name" value="EmrB-like"/>
</dbReference>
<dbReference type="PRINTS" id="PR01036">
    <property type="entry name" value="TCRTETB"/>
</dbReference>
<dbReference type="EMBL" id="PDES01000001">
    <property type="protein sequence ID" value="RRQ89603.1"/>
    <property type="molecule type" value="Genomic_DNA"/>
</dbReference>
<feature type="transmembrane region" description="Helical" evidence="8">
    <location>
        <begin position="48"/>
        <end position="66"/>
    </location>
</feature>
<feature type="transmembrane region" description="Helical" evidence="8">
    <location>
        <begin position="130"/>
        <end position="148"/>
    </location>
</feature>
<dbReference type="InterPro" id="IPR036259">
    <property type="entry name" value="MFS_trans_sf"/>
</dbReference>
<dbReference type="AlphaFoldDB" id="A0A426SEY8"/>
<keyword evidence="7" id="KW-0046">Antibiotic resistance</keyword>
<evidence type="ECO:0000256" key="2">
    <source>
        <dbReference type="ARBA" id="ARBA00022448"/>
    </source>
</evidence>
<comment type="subcellular location">
    <subcellularLocation>
        <location evidence="1">Cell membrane</location>
        <topology evidence="1">Multi-pass membrane protein</topology>
    </subcellularLocation>
</comment>
<evidence type="ECO:0000313" key="11">
    <source>
        <dbReference type="Proteomes" id="UP000276379"/>
    </source>
</evidence>
<evidence type="ECO:0000256" key="5">
    <source>
        <dbReference type="ARBA" id="ARBA00022989"/>
    </source>
</evidence>
<dbReference type="InterPro" id="IPR011701">
    <property type="entry name" value="MFS"/>
</dbReference>
<organism evidence="10 11">
    <name type="scientific">Streptomyces griseofuscus</name>
    <dbReference type="NCBI Taxonomy" id="146922"/>
    <lineage>
        <taxon>Bacteria</taxon>
        <taxon>Bacillati</taxon>
        <taxon>Actinomycetota</taxon>
        <taxon>Actinomycetes</taxon>
        <taxon>Kitasatosporales</taxon>
        <taxon>Streptomycetaceae</taxon>
        <taxon>Streptomyces</taxon>
    </lineage>
</organism>
<evidence type="ECO:0000256" key="1">
    <source>
        <dbReference type="ARBA" id="ARBA00004651"/>
    </source>
</evidence>
<dbReference type="Pfam" id="PF07690">
    <property type="entry name" value="MFS_1"/>
    <property type="match status" value="1"/>
</dbReference>
<reference evidence="10 11" key="1">
    <citation type="submission" date="2017-10" db="EMBL/GenBank/DDBJ databases">
        <title>Draft genome of actinobacteria isolated from guarana (Paullinia cupana (Mart.) Ducke.</title>
        <authorList>
            <person name="Siqueira K.A."/>
            <person name="Liotti R.G."/>
            <person name="Mendes T.A."/>
            <person name="Soares M.A."/>
        </authorList>
    </citation>
    <scope>NUCLEOTIDE SEQUENCE [LARGE SCALE GENOMIC DNA]</scope>
    <source>
        <strain evidence="10 11">199</strain>
    </source>
</reference>
<evidence type="ECO:0000256" key="3">
    <source>
        <dbReference type="ARBA" id="ARBA00022475"/>
    </source>
</evidence>
<protein>
    <submittedName>
        <fullName evidence="10">MFS transporter</fullName>
    </submittedName>
</protein>
<name>A0A426SEY8_9ACTN</name>
<feature type="transmembrane region" description="Helical" evidence="8">
    <location>
        <begin position="352"/>
        <end position="379"/>
    </location>
</feature>
<feature type="transmembrane region" description="Helical" evidence="8">
    <location>
        <begin position="193"/>
        <end position="211"/>
    </location>
</feature>
<dbReference type="PANTHER" id="PTHR42718">
    <property type="entry name" value="MAJOR FACILITATOR SUPERFAMILY MULTIDRUG TRANSPORTER MFSC"/>
    <property type="match status" value="1"/>
</dbReference>
<dbReference type="PROSITE" id="PS50850">
    <property type="entry name" value="MFS"/>
    <property type="match status" value="1"/>
</dbReference>
<keyword evidence="4 8" id="KW-0812">Transmembrane</keyword>
<dbReference type="CDD" id="cd17321">
    <property type="entry name" value="MFS_MMR_MDR_like"/>
    <property type="match status" value="1"/>
</dbReference>
<accession>A0A426SEY8</accession>
<feature type="transmembrane region" description="Helical" evidence="8">
    <location>
        <begin position="400"/>
        <end position="419"/>
    </location>
</feature>
<proteinExistence type="predicted"/>
<sequence length="505" mass="51059">MRKWLPLLAVCLGSFMLLIDVTIVNVALPDMSLALHSTFASLQWVIDAYALALAVVLLGVGALADLTGHRRVYLGGLVAFALASAVCGAAPNPGLLIAARAVQGLGGAAMFATAFPLLNASYQGRDRGTAYGVWGAVSGAAAAVGPVLGGLLTEAVDWRWIFYVNIPISVVAVLLAVKALSADRPTSGRRPDWTGTALFTVAAAALVLGVIRAQEHGWTSGAVLGLFALAVVAFLVFLAVQVRSPHAMLDLSLFRSRSFSGIMIASLTVNVAAFAMLAYTSIWLQSLLGLTPLEAGLTGLPLSVASFFTSLVVGRFLHGARPQLLIGGGMVLIGAGALAESVLIGAGSDWTALIVGYAVIGVGVGATLPTLGSSATAAVGFQRAGMAAGATNSARQLGHAIGIAVLGSVFASASAAWLTDHHVRGGTALGRALSGGGAGHVLAATPPTDRAQLADALHGAAAHALRAGFTVAGIVGLVAGLLALLLMRPQRVAPAIDEQPVPAHA</sequence>
<evidence type="ECO:0000256" key="6">
    <source>
        <dbReference type="ARBA" id="ARBA00023136"/>
    </source>
</evidence>
<dbReference type="GO" id="GO:0005886">
    <property type="term" value="C:plasma membrane"/>
    <property type="evidence" value="ECO:0007669"/>
    <property type="project" value="UniProtKB-SubCell"/>
</dbReference>
<feature type="transmembrane region" description="Helical" evidence="8">
    <location>
        <begin position="324"/>
        <end position="346"/>
    </location>
</feature>
<dbReference type="InterPro" id="IPR020846">
    <property type="entry name" value="MFS_dom"/>
</dbReference>
<feature type="transmembrane region" description="Helical" evidence="8">
    <location>
        <begin position="217"/>
        <end position="240"/>
    </location>
</feature>
<dbReference type="Gene3D" id="1.20.1720.10">
    <property type="entry name" value="Multidrug resistance protein D"/>
    <property type="match status" value="1"/>
</dbReference>
<comment type="caution">
    <text evidence="10">The sequence shown here is derived from an EMBL/GenBank/DDBJ whole genome shotgun (WGS) entry which is preliminary data.</text>
</comment>
<feature type="transmembrane region" description="Helical" evidence="8">
    <location>
        <begin position="296"/>
        <end position="317"/>
    </location>
</feature>
<feature type="transmembrane region" description="Helical" evidence="8">
    <location>
        <begin position="467"/>
        <end position="487"/>
    </location>
</feature>
<dbReference type="Proteomes" id="UP000276379">
    <property type="component" value="Unassembled WGS sequence"/>
</dbReference>
<dbReference type="PANTHER" id="PTHR42718:SF49">
    <property type="entry name" value="EXPORT PROTEIN"/>
    <property type="match status" value="1"/>
</dbReference>